<evidence type="ECO:0000313" key="2">
    <source>
        <dbReference type="Proteomes" id="UP000386466"/>
    </source>
</evidence>
<gene>
    <name evidence="1" type="ORF">LYPA_23C016172</name>
</gene>
<dbReference type="InterPro" id="IPR036397">
    <property type="entry name" value="RNaseH_sf"/>
</dbReference>
<dbReference type="Gene3D" id="3.30.420.10">
    <property type="entry name" value="Ribonuclease H-like superfamily/Ribonuclease H"/>
    <property type="match status" value="1"/>
</dbReference>
<dbReference type="AlphaFoldDB" id="A0A485NG00"/>
<dbReference type="GO" id="GO:0003676">
    <property type="term" value="F:nucleic acid binding"/>
    <property type="evidence" value="ECO:0007669"/>
    <property type="project" value="InterPro"/>
</dbReference>
<keyword evidence="2" id="KW-1185">Reference proteome</keyword>
<protein>
    <submittedName>
        <fullName evidence="1">Gag-pol polyprotein</fullName>
    </submittedName>
</protein>
<reference evidence="1 2" key="1">
    <citation type="submission" date="2019-01" db="EMBL/GenBank/DDBJ databases">
        <authorList>
            <person name="Alioto T."/>
            <person name="Alioto T."/>
        </authorList>
    </citation>
    <scope>NUCLEOTIDE SEQUENCE [LARGE SCALE GENOMIC DNA]</scope>
</reference>
<feature type="non-terminal residue" evidence="1">
    <location>
        <position position="1"/>
    </location>
</feature>
<sequence length="57" mass="6361">APLHDCAGILEQVHGFWTDLTNWPLSNAKATWFTDGSSFVRDRHRYAGAAVVTEKDT</sequence>
<organism evidence="1 2">
    <name type="scientific">Lynx pardinus</name>
    <name type="common">Iberian lynx</name>
    <name type="synonym">Felis pardina</name>
    <dbReference type="NCBI Taxonomy" id="191816"/>
    <lineage>
        <taxon>Eukaryota</taxon>
        <taxon>Metazoa</taxon>
        <taxon>Chordata</taxon>
        <taxon>Craniata</taxon>
        <taxon>Vertebrata</taxon>
        <taxon>Euteleostomi</taxon>
        <taxon>Mammalia</taxon>
        <taxon>Eutheria</taxon>
        <taxon>Laurasiatheria</taxon>
        <taxon>Carnivora</taxon>
        <taxon>Feliformia</taxon>
        <taxon>Felidae</taxon>
        <taxon>Felinae</taxon>
        <taxon>Lynx</taxon>
    </lineage>
</organism>
<evidence type="ECO:0000313" key="1">
    <source>
        <dbReference type="EMBL" id="VFV32445.1"/>
    </source>
</evidence>
<feature type="non-terminal residue" evidence="1">
    <location>
        <position position="57"/>
    </location>
</feature>
<proteinExistence type="predicted"/>
<accession>A0A485NG00</accession>
<name>A0A485NG00_LYNPA</name>
<dbReference type="Proteomes" id="UP000386466">
    <property type="component" value="Unassembled WGS sequence"/>
</dbReference>
<dbReference type="EMBL" id="CAAGRJ010016884">
    <property type="protein sequence ID" value="VFV32445.1"/>
    <property type="molecule type" value="Genomic_DNA"/>
</dbReference>